<accession>A0A7C2NVS5</accession>
<comment type="caution">
    <text evidence="1">The sequence shown here is derived from an EMBL/GenBank/DDBJ whole genome shotgun (WGS) entry which is preliminary data.</text>
</comment>
<reference evidence="1" key="1">
    <citation type="journal article" date="2020" name="mSystems">
        <title>Genome- and Community-Level Interaction Insights into Carbon Utilization and Element Cycling Functions of Hydrothermarchaeota in Hydrothermal Sediment.</title>
        <authorList>
            <person name="Zhou Z."/>
            <person name="Liu Y."/>
            <person name="Xu W."/>
            <person name="Pan J."/>
            <person name="Luo Z.H."/>
            <person name="Li M."/>
        </authorList>
    </citation>
    <scope>NUCLEOTIDE SEQUENCE [LARGE SCALE GENOMIC DNA]</scope>
    <source>
        <strain evidence="1">SpSt-339</strain>
    </source>
</reference>
<dbReference type="AlphaFoldDB" id="A0A7C2NVS5"/>
<gene>
    <name evidence="1" type="ORF">ENQ76_03870</name>
</gene>
<proteinExistence type="predicted"/>
<evidence type="ECO:0000313" key="1">
    <source>
        <dbReference type="EMBL" id="HEN14590.1"/>
    </source>
</evidence>
<protein>
    <submittedName>
        <fullName evidence="1">Uncharacterized protein</fullName>
    </submittedName>
</protein>
<sequence length="86" mass="9210">METKTVGSPGRLTLDSEFAGKTIVVRKTRTGLEIVPAVVIPEHEAWLLRNKPARTALGRGLTQAVAGEFAEAPPAIDDAWADESLD</sequence>
<name>A0A7C2NVS5_9PLAN</name>
<dbReference type="EMBL" id="DSOK01000121">
    <property type="protein sequence ID" value="HEN14590.1"/>
    <property type="molecule type" value="Genomic_DNA"/>
</dbReference>
<organism evidence="1">
    <name type="scientific">Schlesneria paludicola</name>
    <dbReference type="NCBI Taxonomy" id="360056"/>
    <lineage>
        <taxon>Bacteria</taxon>
        <taxon>Pseudomonadati</taxon>
        <taxon>Planctomycetota</taxon>
        <taxon>Planctomycetia</taxon>
        <taxon>Planctomycetales</taxon>
        <taxon>Planctomycetaceae</taxon>
        <taxon>Schlesneria</taxon>
    </lineage>
</organism>